<dbReference type="SMART" id="SM00304">
    <property type="entry name" value="HAMP"/>
    <property type="match status" value="1"/>
</dbReference>
<dbReference type="InterPro" id="IPR036097">
    <property type="entry name" value="HisK_dim/P_sf"/>
</dbReference>
<evidence type="ECO:0000256" key="4">
    <source>
        <dbReference type="ARBA" id="ARBA00022553"/>
    </source>
</evidence>
<dbReference type="Gene3D" id="1.10.287.130">
    <property type="match status" value="1"/>
</dbReference>
<evidence type="ECO:0000256" key="3">
    <source>
        <dbReference type="ARBA" id="ARBA00012438"/>
    </source>
</evidence>
<keyword evidence="7" id="KW-0175">Coiled coil</keyword>
<dbReference type="OrthoDB" id="2521613at2"/>
<evidence type="ECO:0000256" key="1">
    <source>
        <dbReference type="ARBA" id="ARBA00000085"/>
    </source>
</evidence>
<dbReference type="PANTHER" id="PTHR43065">
    <property type="entry name" value="SENSOR HISTIDINE KINASE"/>
    <property type="match status" value="1"/>
</dbReference>
<dbReference type="Pfam" id="PF02518">
    <property type="entry name" value="HATPase_c"/>
    <property type="match status" value="1"/>
</dbReference>
<dbReference type="RefSeq" id="WP_138987291.1">
    <property type="nucleotide sequence ID" value="NZ_CP043869.1"/>
</dbReference>
<feature type="domain" description="Histidine kinase" evidence="9">
    <location>
        <begin position="298"/>
        <end position="520"/>
    </location>
</feature>
<feature type="coiled-coil region" evidence="7">
    <location>
        <begin position="237"/>
        <end position="286"/>
    </location>
</feature>
<dbReference type="Gene3D" id="6.10.340.10">
    <property type="match status" value="1"/>
</dbReference>
<keyword evidence="8" id="KW-0472">Membrane</keyword>
<dbReference type="InterPro" id="IPR003660">
    <property type="entry name" value="HAMP_dom"/>
</dbReference>
<dbReference type="InterPro" id="IPR005467">
    <property type="entry name" value="His_kinase_dom"/>
</dbReference>
<keyword evidence="4" id="KW-0597">Phosphoprotein</keyword>
<evidence type="ECO:0000256" key="6">
    <source>
        <dbReference type="ARBA" id="ARBA00022777"/>
    </source>
</evidence>
<dbReference type="SUPFAM" id="SSF47384">
    <property type="entry name" value="Homodimeric domain of signal transducing histidine kinase"/>
    <property type="match status" value="1"/>
</dbReference>
<accession>A0A5P1RAN3</accession>
<evidence type="ECO:0000256" key="2">
    <source>
        <dbReference type="ARBA" id="ARBA00004370"/>
    </source>
</evidence>
<protein>
    <recommendedName>
        <fullName evidence="3">histidine kinase</fullName>
        <ecNumber evidence="3">2.7.13.3</ecNumber>
    </recommendedName>
</protein>
<dbReference type="InterPro" id="IPR033414">
    <property type="entry name" value="Sensor_dom"/>
</dbReference>
<dbReference type="InterPro" id="IPR036890">
    <property type="entry name" value="HATPase_C_sf"/>
</dbReference>
<dbReference type="InterPro" id="IPR003594">
    <property type="entry name" value="HATPase_dom"/>
</dbReference>
<gene>
    <name evidence="11" type="ORF">F0U83_08100</name>
</gene>
<evidence type="ECO:0000256" key="8">
    <source>
        <dbReference type="SAM" id="Phobius"/>
    </source>
</evidence>
<proteinExistence type="predicted"/>
<dbReference type="Proteomes" id="UP000324760">
    <property type="component" value="Chromosome"/>
</dbReference>
<evidence type="ECO:0000313" key="12">
    <source>
        <dbReference type="Proteomes" id="UP000324760"/>
    </source>
</evidence>
<dbReference type="CDD" id="cd00082">
    <property type="entry name" value="HisKA"/>
    <property type="match status" value="1"/>
</dbReference>
<dbReference type="PROSITE" id="PS50109">
    <property type="entry name" value="HIS_KIN"/>
    <property type="match status" value="1"/>
</dbReference>
<dbReference type="Pfam" id="PF17149">
    <property type="entry name" value="CHASE5"/>
    <property type="match status" value="1"/>
</dbReference>
<dbReference type="SUPFAM" id="SSF55874">
    <property type="entry name" value="ATPase domain of HSP90 chaperone/DNA topoisomerase II/histidine kinase"/>
    <property type="match status" value="1"/>
</dbReference>
<dbReference type="Gene3D" id="3.30.565.10">
    <property type="entry name" value="Histidine kinase-like ATPase, C-terminal domain"/>
    <property type="match status" value="1"/>
</dbReference>
<comment type="subcellular location">
    <subcellularLocation>
        <location evidence="2">Membrane</location>
    </subcellularLocation>
</comment>
<dbReference type="GO" id="GO:0000155">
    <property type="term" value="F:phosphorelay sensor kinase activity"/>
    <property type="evidence" value="ECO:0007669"/>
    <property type="project" value="InterPro"/>
</dbReference>
<keyword evidence="8" id="KW-1133">Transmembrane helix</keyword>
<dbReference type="PRINTS" id="PR00344">
    <property type="entry name" value="BCTRLSENSOR"/>
</dbReference>
<organism evidence="11 12">
    <name type="scientific">Neptunomonas concharum</name>
    <dbReference type="NCBI Taxonomy" id="1031538"/>
    <lineage>
        <taxon>Bacteria</taxon>
        <taxon>Pseudomonadati</taxon>
        <taxon>Pseudomonadota</taxon>
        <taxon>Gammaproteobacteria</taxon>
        <taxon>Oceanospirillales</taxon>
        <taxon>Oceanospirillaceae</taxon>
        <taxon>Neptunomonas</taxon>
    </lineage>
</organism>
<reference evidence="11 12" key="1">
    <citation type="journal article" date="2019" name="Biochem. Eng. J.">
        <title>Metabolic engineering of the marine bacteria Neptunomonas concharum for the production of acetoin and meso-2,3-butanediol from acetate.</title>
        <authorList>
            <person name="Li W."/>
            <person name="Pu N."/>
            <person name="Liu C.-X."/>
            <person name="Yuan Q.-P."/>
            <person name="Li Z.-J."/>
        </authorList>
    </citation>
    <scope>NUCLEOTIDE SEQUENCE [LARGE SCALE GENOMIC DNA]</scope>
    <source>
        <strain evidence="11 12">JCM17730</strain>
    </source>
</reference>
<sequence length="526" mass="59400">MNLPYSFRQMLSQKPLGVRLLASILLYSSVITLVATGLQLWLDYRYELSAVDERLTQIEASSLDSLANSLWEISPAQVQVQLNGLQQLPDVRFVEITSPFGDYYAAGSRPTEGSIIERHYPLNYLNKQQNVTHVGDLTLILTLDEIYQRLADKVLVILTTQGIKTFLVSIFILALFNRLITQHLGTMAAYARRLKLDQLDTPLTLKRHQKHKDDELSQVVDSMNSMRQSMLTDMQKRQEAERSLASLNAELEQRVSDRTRELEERNEELKQTLDTLQATQQQLVESKKLAALGALVSGVAHEINTPIGIGFTAASYLADQAQWHQQTRADDPLVATAIESSQLICQNLERANQLISAFKLVSVDQSSEQRRPFDLMQYLNEILISLKPRLKRCQPEITITGPEHLMINSYPGSYYQVFNNLIINSLIHGFENQPGGEITIQLSLQGEQLVIDYRDNGVGVAADWREKLFEPFMTTKRSQGCSGLGMHITYNIVSQLLQGTIACLESRQGAHFRLELPITLKENDAV</sequence>
<evidence type="ECO:0000259" key="10">
    <source>
        <dbReference type="PROSITE" id="PS50885"/>
    </source>
</evidence>
<dbReference type="PROSITE" id="PS50885">
    <property type="entry name" value="HAMP"/>
    <property type="match status" value="1"/>
</dbReference>
<dbReference type="SMART" id="SM00387">
    <property type="entry name" value="HATPase_c"/>
    <property type="match status" value="1"/>
</dbReference>
<dbReference type="KEGG" id="ncu:F0U83_08100"/>
<keyword evidence="5" id="KW-0808">Transferase</keyword>
<feature type="transmembrane region" description="Helical" evidence="8">
    <location>
        <begin position="20"/>
        <end position="42"/>
    </location>
</feature>
<dbReference type="InterPro" id="IPR003661">
    <property type="entry name" value="HisK_dim/P_dom"/>
</dbReference>
<evidence type="ECO:0000313" key="11">
    <source>
        <dbReference type="EMBL" id="QEQ96680.1"/>
    </source>
</evidence>
<feature type="transmembrane region" description="Helical" evidence="8">
    <location>
        <begin position="154"/>
        <end position="176"/>
    </location>
</feature>
<dbReference type="PANTHER" id="PTHR43065:SF47">
    <property type="match status" value="1"/>
</dbReference>
<keyword evidence="8" id="KW-0812">Transmembrane</keyword>
<evidence type="ECO:0000256" key="5">
    <source>
        <dbReference type="ARBA" id="ARBA00022679"/>
    </source>
</evidence>
<dbReference type="AlphaFoldDB" id="A0A5P1RAN3"/>
<evidence type="ECO:0000259" key="9">
    <source>
        <dbReference type="PROSITE" id="PS50109"/>
    </source>
</evidence>
<evidence type="ECO:0000256" key="7">
    <source>
        <dbReference type="SAM" id="Coils"/>
    </source>
</evidence>
<dbReference type="EMBL" id="CP043869">
    <property type="protein sequence ID" value="QEQ96680.1"/>
    <property type="molecule type" value="Genomic_DNA"/>
</dbReference>
<comment type="catalytic activity">
    <reaction evidence="1">
        <text>ATP + protein L-histidine = ADP + protein N-phospho-L-histidine.</text>
        <dbReference type="EC" id="2.7.13.3"/>
    </reaction>
</comment>
<keyword evidence="6" id="KW-0418">Kinase</keyword>
<name>A0A5P1RAN3_9GAMM</name>
<dbReference type="EC" id="2.7.13.3" evidence="3"/>
<dbReference type="GO" id="GO:0016020">
    <property type="term" value="C:membrane"/>
    <property type="evidence" value="ECO:0007669"/>
    <property type="project" value="UniProtKB-SubCell"/>
</dbReference>
<feature type="domain" description="HAMP" evidence="10">
    <location>
        <begin position="178"/>
        <end position="235"/>
    </location>
</feature>
<dbReference type="InterPro" id="IPR004358">
    <property type="entry name" value="Sig_transdc_His_kin-like_C"/>
</dbReference>
<keyword evidence="12" id="KW-1185">Reference proteome</keyword>